<name>A0ABS6IR38_9HYPH</name>
<dbReference type="PANTHER" id="PTHR44086:SF10">
    <property type="entry name" value="THIOSULFATE SULFURTRANSFERASE_RHODANESE-LIKE DOMAIN-CONTAINING PROTEIN 3"/>
    <property type="match status" value="1"/>
</dbReference>
<evidence type="ECO:0000256" key="1">
    <source>
        <dbReference type="SAM" id="Phobius"/>
    </source>
</evidence>
<dbReference type="InterPro" id="IPR021309">
    <property type="entry name" value="YgaP-like_TM"/>
</dbReference>
<dbReference type="Proteomes" id="UP000727907">
    <property type="component" value="Unassembled WGS sequence"/>
</dbReference>
<gene>
    <name evidence="3" type="ORF">KQ910_20585</name>
</gene>
<keyword evidence="1" id="KW-0812">Transmembrane</keyword>
<evidence type="ECO:0000259" key="2">
    <source>
        <dbReference type="PROSITE" id="PS50206"/>
    </source>
</evidence>
<protein>
    <submittedName>
        <fullName evidence="3">Rhodanese family protein</fullName>
    </submittedName>
</protein>
<comment type="caution">
    <text evidence="3">The sequence shown here is derived from an EMBL/GenBank/DDBJ whole genome shotgun (WGS) entry which is preliminary data.</text>
</comment>
<dbReference type="Pfam" id="PF11127">
    <property type="entry name" value="YgaP-like_TM"/>
    <property type="match status" value="1"/>
</dbReference>
<dbReference type="RefSeq" id="WP_216964770.1">
    <property type="nucleotide sequence ID" value="NZ_JAHOPB010000002.1"/>
</dbReference>
<keyword evidence="1" id="KW-0472">Membrane</keyword>
<feature type="domain" description="Rhodanese" evidence="2">
    <location>
        <begin position="15"/>
        <end position="101"/>
    </location>
</feature>
<dbReference type="InterPro" id="IPR001763">
    <property type="entry name" value="Rhodanese-like_dom"/>
</dbReference>
<proteinExistence type="predicted"/>
<evidence type="ECO:0000313" key="3">
    <source>
        <dbReference type="EMBL" id="MBU8876182.1"/>
    </source>
</evidence>
<accession>A0ABS6IR38</accession>
<organism evidence="3 4">
    <name type="scientific">Reyranella humidisoli</name>
    <dbReference type="NCBI Taxonomy" id="2849149"/>
    <lineage>
        <taxon>Bacteria</taxon>
        <taxon>Pseudomonadati</taxon>
        <taxon>Pseudomonadota</taxon>
        <taxon>Alphaproteobacteria</taxon>
        <taxon>Hyphomicrobiales</taxon>
        <taxon>Reyranellaceae</taxon>
        <taxon>Reyranella</taxon>
    </lineage>
</organism>
<reference evidence="3 4" key="1">
    <citation type="submission" date="2021-06" db="EMBL/GenBank/DDBJ databases">
        <authorList>
            <person name="Lee D.H."/>
        </authorList>
    </citation>
    <scope>NUCLEOTIDE SEQUENCE [LARGE SCALE GENOMIC DNA]</scope>
    <source>
        <strain evidence="3 4">MMS21-HV4-11</strain>
    </source>
</reference>
<dbReference type="SMART" id="SM00450">
    <property type="entry name" value="RHOD"/>
    <property type="match status" value="1"/>
</dbReference>
<dbReference type="PANTHER" id="PTHR44086">
    <property type="entry name" value="THIOSULFATE SULFURTRANSFERASE RDL2, MITOCHONDRIAL-RELATED"/>
    <property type="match status" value="1"/>
</dbReference>
<keyword evidence="4" id="KW-1185">Reference proteome</keyword>
<keyword evidence="1" id="KW-1133">Transmembrane helix</keyword>
<dbReference type="PROSITE" id="PS50206">
    <property type="entry name" value="RHODANESE_3"/>
    <property type="match status" value="1"/>
</dbReference>
<feature type="transmembrane region" description="Helical" evidence="1">
    <location>
        <begin position="138"/>
        <end position="162"/>
    </location>
</feature>
<dbReference type="Pfam" id="PF00581">
    <property type="entry name" value="Rhodanese"/>
    <property type="match status" value="1"/>
</dbReference>
<evidence type="ECO:0000313" key="4">
    <source>
        <dbReference type="Proteomes" id="UP000727907"/>
    </source>
</evidence>
<dbReference type="EMBL" id="JAHOPB010000002">
    <property type="protein sequence ID" value="MBU8876182.1"/>
    <property type="molecule type" value="Genomic_DNA"/>
</dbReference>
<feature type="transmembrane region" description="Helical" evidence="1">
    <location>
        <begin position="113"/>
        <end position="132"/>
    </location>
</feature>
<sequence>MSLQTIDAATARRLVTEGAVLVDVRESDERAREHIPGTRHEPLSALRRVEAPGAKAVIFHCRSGARTGANAGRLGEAAGCEAYLLEGGLEAWKKAGLPVSTDRKQPIEIMRQVQIVAGSLVVLGVVLGLLLAPPFFAISAFVGAGLVFAGSTGWCGMAKLLAVMPWNRAVRKALA</sequence>